<evidence type="ECO:0000313" key="2">
    <source>
        <dbReference type="EMBL" id="QKE25330.1"/>
    </source>
</evidence>
<gene>
    <name evidence="2" type="ORF">AAQM_0565</name>
</gene>
<keyword evidence="1" id="KW-1133">Transmembrane helix</keyword>
<keyword evidence="3" id="KW-1185">Reference proteome</keyword>
<keyword evidence="1" id="KW-0812">Transmembrane</keyword>
<organism evidence="2 3">
    <name type="scientific">Arcobacter aquimarinus</name>
    <dbReference type="NCBI Taxonomy" id="1315211"/>
    <lineage>
        <taxon>Bacteria</taxon>
        <taxon>Pseudomonadati</taxon>
        <taxon>Campylobacterota</taxon>
        <taxon>Epsilonproteobacteria</taxon>
        <taxon>Campylobacterales</taxon>
        <taxon>Arcobacteraceae</taxon>
        <taxon>Arcobacter</taxon>
    </lineage>
</organism>
<feature type="transmembrane region" description="Helical" evidence="1">
    <location>
        <begin position="6"/>
        <end position="29"/>
    </location>
</feature>
<dbReference type="Proteomes" id="UP000502065">
    <property type="component" value="Chromosome"/>
</dbReference>
<protein>
    <submittedName>
        <fullName evidence="2">Uncharacterized protein</fullName>
    </submittedName>
</protein>
<sequence length="39" mass="4489">MFQEEVTLTFIFQTIAVILVVTAIGIFYVKKKAKEVKNK</sequence>
<dbReference type="KEGG" id="aaqi:AAQM_0565"/>
<dbReference type="AlphaFoldDB" id="A0AAE7E091"/>
<keyword evidence="1" id="KW-0472">Membrane</keyword>
<evidence type="ECO:0000256" key="1">
    <source>
        <dbReference type="SAM" id="Phobius"/>
    </source>
</evidence>
<name>A0AAE7E091_9BACT</name>
<dbReference type="EMBL" id="CP030944">
    <property type="protein sequence ID" value="QKE25330.1"/>
    <property type="molecule type" value="Genomic_DNA"/>
</dbReference>
<evidence type="ECO:0000313" key="3">
    <source>
        <dbReference type="Proteomes" id="UP000502065"/>
    </source>
</evidence>
<proteinExistence type="predicted"/>
<reference evidence="2 3" key="1">
    <citation type="submission" date="2018-07" db="EMBL/GenBank/DDBJ databases">
        <title>Identification of phenol metabolism pathways in Arcobacter.</title>
        <authorList>
            <person name="Miller W.G."/>
            <person name="Yee E."/>
            <person name="Bono J.L."/>
        </authorList>
    </citation>
    <scope>NUCLEOTIDE SEQUENCE [LARGE SCALE GENOMIC DNA]</scope>
    <source>
        <strain evidence="2 3">W63</strain>
    </source>
</reference>
<accession>A0AAE7E091</accession>